<dbReference type="InterPro" id="IPR032675">
    <property type="entry name" value="LRR_dom_sf"/>
</dbReference>
<dbReference type="GO" id="GO:0043235">
    <property type="term" value="C:receptor complex"/>
    <property type="evidence" value="ECO:0007669"/>
    <property type="project" value="TreeGrafter"/>
</dbReference>
<dbReference type="Pfam" id="PF07714">
    <property type="entry name" value="PK_Tyr_Ser-Thr"/>
    <property type="match status" value="1"/>
</dbReference>
<comment type="catalytic activity">
    <reaction evidence="9">
        <text>L-tyrosyl-[protein] + ATP = O-phospho-L-tyrosyl-[protein] + ADP + H(+)</text>
        <dbReference type="Rhea" id="RHEA:10596"/>
        <dbReference type="Rhea" id="RHEA-COMP:10136"/>
        <dbReference type="Rhea" id="RHEA-COMP:20101"/>
        <dbReference type="ChEBI" id="CHEBI:15378"/>
        <dbReference type="ChEBI" id="CHEBI:30616"/>
        <dbReference type="ChEBI" id="CHEBI:46858"/>
        <dbReference type="ChEBI" id="CHEBI:61978"/>
        <dbReference type="ChEBI" id="CHEBI:456216"/>
        <dbReference type="EC" id="2.7.10.1"/>
    </reaction>
</comment>
<keyword evidence="6" id="KW-0472">Membrane</keyword>
<dbReference type="InterPro" id="IPR000719">
    <property type="entry name" value="Prot_kinase_dom"/>
</dbReference>
<accession>A0A7I5EDG9</accession>
<dbReference type="PROSITE" id="PS00109">
    <property type="entry name" value="PROTEIN_KINASE_TYR"/>
    <property type="match status" value="1"/>
</dbReference>
<evidence type="ECO:0000256" key="6">
    <source>
        <dbReference type="ARBA" id="ARBA00023136"/>
    </source>
</evidence>
<dbReference type="Proteomes" id="UP000025227">
    <property type="component" value="Unplaced"/>
</dbReference>
<dbReference type="Gene3D" id="3.80.10.10">
    <property type="entry name" value="Ribonuclease Inhibitor"/>
    <property type="match status" value="1"/>
</dbReference>
<dbReference type="InterPro" id="IPR020635">
    <property type="entry name" value="Tyr_kinase_cat_dom"/>
</dbReference>
<dbReference type="InterPro" id="IPR001245">
    <property type="entry name" value="Ser-Thr/Tyr_kinase_cat_dom"/>
</dbReference>
<proteinExistence type="predicted"/>
<dbReference type="AlphaFoldDB" id="A0A7I5EDG9"/>
<evidence type="ECO:0000256" key="9">
    <source>
        <dbReference type="ARBA" id="ARBA00051243"/>
    </source>
</evidence>
<dbReference type="PROSITE" id="PS50011">
    <property type="entry name" value="PROTEIN_KINASE_DOM"/>
    <property type="match status" value="1"/>
</dbReference>
<name>A0A7I5EDG9_HAECO</name>
<dbReference type="InterPro" id="IPR050122">
    <property type="entry name" value="RTK"/>
</dbReference>
<keyword evidence="3" id="KW-0732">Signal</keyword>
<keyword evidence="10" id="KW-0067">ATP-binding</keyword>
<reference evidence="13" key="1">
    <citation type="submission" date="2020-12" db="UniProtKB">
        <authorList>
            <consortium name="WormBaseParasite"/>
        </authorList>
    </citation>
    <scope>IDENTIFICATION</scope>
    <source>
        <strain evidence="13">MHco3</strain>
    </source>
</reference>
<evidence type="ECO:0000313" key="13">
    <source>
        <dbReference type="WBParaSite" id="HCON_00163880-00001"/>
    </source>
</evidence>
<dbReference type="Gene3D" id="1.10.510.10">
    <property type="entry name" value="Transferase(Phosphotransferase) domain 1"/>
    <property type="match status" value="1"/>
</dbReference>
<dbReference type="PRINTS" id="PR00109">
    <property type="entry name" value="TYRKINASE"/>
</dbReference>
<evidence type="ECO:0000256" key="7">
    <source>
        <dbReference type="ARBA" id="ARBA00023170"/>
    </source>
</evidence>
<dbReference type="SUPFAM" id="SSF56112">
    <property type="entry name" value="Protein kinase-like (PK-like)"/>
    <property type="match status" value="1"/>
</dbReference>
<evidence type="ECO:0000259" key="11">
    <source>
        <dbReference type="PROSITE" id="PS50011"/>
    </source>
</evidence>
<keyword evidence="5" id="KW-1133">Transmembrane helix</keyword>
<dbReference type="CDD" id="cd00192">
    <property type="entry name" value="PTKc"/>
    <property type="match status" value="1"/>
</dbReference>
<dbReference type="GO" id="GO:0007169">
    <property type="term" value="P:cell surface receptor protein tyrosine kinase signaling pathway"/>
    <property type="evidence" value="ECO:0007669"/>
    <property type="project" value="TreeGrafter"/>
</dbReference>
<keyword evidence="10" id="KW-0547">Nucleotide-binding</keyword>
<keyword evidence="2" id="KW-0812">Transmembrane</keyword>
<dbReference type="WBParaSite" id="HCON_00163880-00001">
    <property type="protein sequence ID" value="HCON_00163880-00001"/>
    <property type="gene ID" value="HCON_00163880"/>
</dbReference>
<dbReference type="InterPro" id="IPR008266">
    <property type="entry name" value="Tyr_kinase_AS"/>
</dbReference>
<evidence type="ECO:0000256" key="4">
    <source>
        <dbReference type="ARBA" id="ARBA00022889"/>
    </source>
</evidence>
<evidence type="ECO:0000256" key="10">
    <source>
        <dbReference type="PROSITE-ProRule" id="PRU10141"/>
    </source>
</evidence>
<dbReference type="SUPFAM" id="SSF52058">
    <property type="entry name" value="L domain-like"/>
    <property type="match status" value="1"/>
</dbReference>
<dbReference type="GO" id="GO:0051897">
    <property type="term" value="P:positive regulation of phosphatidylinositol 3-kinase/protein kinase B signal transduction"/>
    <property type="evidence" value="ECO:0007669"/>
    <property type="project" value="TreeGrafter"/>
</dbReference>
<feature type="binding site" evidence="10">
    <location>
        <position position="483"/>
    </location>
    <ligand>
        <name>ATP</name>
        <dbReference type="ChEBI" id="CHEBI:30616"/>
    </ligand>
</feature>
<comment type="subcellular location">
    <subcellularLocation>
        <location evidence="1">Cell membrane</location>
        <topology evidence="1">Single-pass membrane protein</topology>
    </subcellularLocation>
</comment>
<organism evidence="12 13">
    <name type="scientific">Haemonchus contortus</name>
    <name type="common">Barber pole worm</name>
    <dbReference type="NCBI Taxonomy" id="6289"/>
    <lineage>
        <taxon>Eukaryota</taxon>
        <taxon>Metazoa</taxon>
        <taxon>Ecdysozoa</taxon>
        <taxon>Nematoda</taxon>
        <taxon>Chromadorea</taxon>
        <taxon>Rhabditida</taxon>
        <taxon>Rhabditina</taxon>
        <taxon>Rhabditomorpha</taxon>
        <taxon>Strongyloidea</taxon>
        <taxon>Trichostrongylidae</taxon>
        <taxon>Haemonchus</taxon>
    </lineage>
</organism>
<dbReference type="GO" id="GO:0007155">
    <property type="term" value="P:cell adhesion"/>
    <property type="evidence" value="ECO:0007669"/>
    <property type="project" value="UniProtKB-KW"/>
</dbReference>
<dbReference type="GO" id="GO:0005524">
    <property type="term" value="F:ATP binding"/>
    <property type="evidence" value="ECO:0007669"/>
    <property type="project" value="UniProtKB-UniRule"/>
</dbReference>
<sequence length="740" mass="84003">MFWTLLLVARTNSCEILTNSSLLCTNLSDFHLTSSNYSESLRSLNLEQCDQAPPSITSSAVEHIGIHCNGSLPAFAFENFVHLISIELLECELSEIPWQSLYVNGKTLSVDLRSCPLDCSCTNEWLISSQHYSTYAVTPILPETFQCSFSHCVRGTIMAEPYIECVPGDTITIDVNISAPTTELFAHRNYFSWHMSSAQNNVTEHLSKKHIQLVIYAVTEKQLGTISVVCWHCDHPLMTTIELRVRAPLRARLEDRGDSHLIVVSGWPINPINLTIEWSGETETRNLSDEKTVTFFNNLVVRPDTGQSLFYRRVFSVFALACSTCPVDHPAGNYSLYICSTYNCYRLHNYIQHVGNHTKLWTESFTEWPSLTPVALFFLLMPIFTMLLLRARVMRSCRAKIDLMRKRAVRERIESRRTSRVTEETLLRLEERSSLTSSDYSGQIIPFIELGTIRIHECIGKGAFGEVYCGSWDKTGDRSVAIKSMKADEDVEKEALVLSRLEHSNIVRLYGMTRDGPCLLLVFEHMNLGDLRSYLRARAPASSSYSQFPPALIEDELRSIVRQIVSGLCYLTSQQIVHRDLAARNCLVSGESDLRCCLPSQRPSITVKISDFGMSRRLYGQADYYRMHNHSLLPVRWLPPEAINDCKFSSSSDVWALGVTMWEVFSYGEVPFAELNNFEMVSCAMAGIRPPRPKCCPMVMYELMQRCWAVDPDERIRAEEVLLDPALAPRLTDFISAFPT</sequence>
<keyword evidence="7" id="KW-0675">Receptor</keyword>
<keyword evidence="4" id="KW-0130">Cell adhesion</keyword>
<evidence type="ECO:0000313" key="12">
    <source>
        <dbReference type="Proteomes" id="UP000025227"/>
    </source>
</evidence>
<dbReference type="PANTHER" id="PTHR24416">
    <property type="entry name" value="TYROSINE-PROTEIN KINASE RECEPTOR"/>
    <property type="match status" value="1"/>
</dbReference>
<keyword evidence="12" id="KW-1185">Reference proteome</keyword>
<dbReference type="GO" id="GO:0010976">
    <property type="term" value="P:positive regulation of neuron projection development"/>
    <property type="evidence" value="ECO:0007669"/>
    <property type="project" value="TreeGrafter"/>
</dbReference>
<evidence type="ECO:0000256" key="5">
    <source>
        <dbReference type="ARBA" id="ARBA00022989"/>
    </source>
</evidence>
<dbReference type="SMART" id="SM00219">
    <property type="entry name" value="TyrKc"/>
    <property type="match status" value="1"/>
</dbReference>
<keyword evidence="8" id="KW-0325">Glycoprotein</keyword>
<dbReference type="PANTHER" id="PTHR24416:SF349">
    <property type="entry name" value="TYROSINE-PROTEIN KINASE RYK"/>
    <property type="match status" value="1"/>
</dbReference>
<dbReference type="InterPro" id="IPR017441">
    <property type="entry name" value="Protein_kinase_ATP_BS"/>
</dbReference>
<dbReference type="InterPro" id="IPR011009">
    <property type="entry name" value="Kinase-like_dom_sf"/>
</dbReference>
<dbReference type="GO" id="GO:0004714">
    <property type="term" value="F:transmembrane receptor protein tyrosine kinase activity"/>
    <property type="evidence" value="ECO:0007669"/>
    <property type="project" value="UniProtKB-EC"/>
</dbReference>
<protein>
    <submittedName>
        <fullName evidence="13">Protein kinase domain-containing protein</fullName>
    </submittedName>
</protein>
<dbReference type="OrthoDB" id="3256376at2759"/>
<feature type="domain" description="Protein kinase" evidence="11">
    <location>
        <begin position="453"/>
        <end position="727"/>
    </location>
</feature>
<dbReference type="PROSITE" id="PS00107">
    <property type="entry name" value="PROTEIN_KINASE_ATP"/>
    <property type="match status" value="1"/>
</dbReference>
<evidence type="ECO:0000256" key="2">
    <source>
        <dbReference type="ARBA" id="ARBA00022692"/>
    </source>
</evidence>
<evidence type="ECO:0000256" key="8">
    <source>
        <dbReference type="ARBA" id="ARBA00023180"/>
    </source>
</evidence>
<dbReference type="OMA" id="LVFEHMN"/>
<dbReference type="GO" id="GO:0005886">
    <property type="term" value="C:plasma membrane"/>
    <property type="evidence" value="ECO:0007669"/>
    <property type="project" value="UniProtKB-SubCell"/>
</dbReference>
<evidence type="ECO:0000256" key="3">
    <source>
        <dbReference type="ARBA" id="ARBA00022729"/>
    </source>
</evidence>
<evidence type="ECO:0000256" key="1">
    <source>
        <dbReference type="ARBA" id="ARBA00004162"/>
    </source>
</evidence>